<dbReference type="InterPro" id="IPR007049">
    <property type="entry name" value="Carb-sel_porin_OprB"/>
</dbReference>
<dbReference type="GO" id="GO:0008643">
    <property type="term" value="P:carbohydrate transport"/>
    <property type="evidence" value="ECO:0007669"/>
    <property type="project" value="InterPro"/>
</dbReference>
<gene>
    <name evidence="1" type="ORF">CARN8_1210003</name>
</gene>
<dbReference type="GO" id="GO:0016020">
    <property type="term" value="C:membrane"/>
    <property type="evidence" value="ECO:0007669"/>
    <property type="project" value="InterPro"/>
</dbReference>
<dbReference type="Gene3D" id="2.40.160.180">
    <property type="entry name" value="Carbohydrate-selective porin OprB"/>
    <property type="match status" value="1"/>
</dbReference>
<proteinExistence type="predicted"/>
<sequence length="474" mass="52445">MSTKQCKSAATVVTGSAHADHIRGSFGATVYLELGRAFGRVLCLLLCLISLQSHAELWSFGGDDGKEEHAPPWVVQGDETFIDQYHGSFPSAHSNGPNSFLSTPENSFSNILGLQLGFDLGNQGEFWFREETIRGIPLSNAGGLGALTNNDMQRYMTNTFVTYLALGFYTRVVNFGGESDSLPMASHQFDRAVDSHRLTWTIGKVDVLSYFDGNAYAHKSDDQFLNWCFMTSCAYDYAADSRGYTWGASSELTWDRWSARFGWFAMPVLPNQLALDPAMGEHFGVNGEIERRWDTGALKLLMYQGRMQLANFGSYLNQTGIFIANQPRYNAIRGGGGLNLQQALAPGVGLFARAFWTGGSNESMAFTEVDRSFSAGLSLDGQNWGRSRDGIGLGWALNQISGARQAFLTAGNYDLFIGDGYLMYAPEYVLETYYKWGIVDGVHLTADWQHVANPAYNQLRGPIDVYGLRLHIDF</sequence>
<dbReference type="GO" id="GO:0015288">
    <property type="term" value="F:porin activity"/>
    <property type="evidence" value="ECO:0007669"/>
    <property type="project" value="InterPro"/>
</dbReference>
<evidence type="ECO:0000313" key="1">
    <source>
        <dbReference type="EMBL" id="VAY86703.1"/>
    </source>
</evidence>
<dbReference type="EMBL" id="UOYP01000026">
    <property type="protein sequence ID" value="VAY86703.1"/>
    <property type="molecule type" value="Genomic_DNA"/>
</dbReference>
<dbReference type="AlphaFoldDB" id="A0A3P3ZM21"/>
<dbReference type="Pfam" id="PF04966">
    <property type="entry name" value="OprB"/>
    <property type="match status" value="1"/>
</dbReference>
<accession>A0A3P3ZM21</accession>
<reference evidence="1" key="1">
    <citation type="submission" date="2018-10" db="EMBL/GenBank/DDBJ databases">
        <authorList>
            <person name="Plewniak F."/>
        </authorList>
    </citation>
    <scope>NUCLEOTIDE SEQUENCE</scope>
</reference>
<dbReference type="InterPro" id="IPR038673">
    <property type="entry name" value="OprB_sf"/>
</dbReference>
<organism evidence="1">
    <name type="scientific">mine drainage metagenome</name>
    <dbReference type="NCBI Taxonomy" id="410659"/>
    <lineage>
        <taxon>unclassified sequences</taxon>
        <taxon>metagenomes</taxon>
        <taxon>ecological metagenomes</taxon>
    </lineage>
</organism>
<name>A0A3P3ZM21_9ZZZZ</name>
<protein>
    <submittedName>
        <fullName evidence="1">Porin</fullName>
    </submittedName>
</protein>